<keyword evidence="4" id="KW-0175">Coiled coil</keyword>
<evidence type="ECO:0000256" key="5">
    <source>
        <dbReference type="PROSITE-ProRule" id="PRU00023"/>
    </source>
</evidence>
<dbReference type="SUPFAM" id="SSF48403">
    <property type="entry name" value="Ankyrin repeat"/>
    <property type="match status" value="1"/>
</dbReference>
<dbReference type="PROSITE" id="PS50088">
    <property type="entry name" value="ANK_REPEAT"/>
    <property type="match status" value="3"/>
</dbReference>
<reference evidence="7" key="2">
    <citation type="submission" date="2025-09" db="UniProtKB">
        <authorList>
            <consortium name="Ensembl"/>
        </authorList>
    </citation>
    <scope>IDENTIFICATION</scope>
</reference>
<dbReference type="FunFam" id="1.25.40.20:FF:000017">
    <property type="entry name" value="KN motif and ankyrin repeat domain-containing protein 1"/>
    <property type="match status" value="1"/>
</dbReference>
<dbReference type="Ensembl" id="ENSLLET00000049852.1">
    <property type="protein sequence ID" value="ENSLLEP00000047970.1"/>
    <property type="gene ID" value="ENSLLEG00000030279.1"/>
</dbReference>
<dbReference type="SMART" id="SM00248">
    <property type="entry name" value="ANK"/>
    <property type="match status" value="5"/>
</dbReference>
<feature type="repeat" description="ANK" evidence="5">
    <location>
        <begin position="295"/>
        <end position="316"/>
    </location>
</feature>
<dbReference type="InterPro" id="IPR002110">
    <property type="entry name" value="Ankyrin_rpt"/>
</dbReference>
<dbReference type="Pfam" id="PF12796">
    <property type="entry name" value="Ank_2"/>
    <property type="match status" value="2"/>
</dbReference>
<dbReference type="InterPro" id="IPR036770">
    <property type="entry name" value="Ankyrin_rpt-contain_sf"/>
</dbReference>
<evidence type="ECO:0000313" key="7">
    <source>
        <dbReference type="Ensembl" id="ENSLLEP00000047970.1"/>
    </source>
</evidence>
<feature type="repeat" description="ANK" evidence="5">
    <location>
        <begin position="190"/>
        <end position="215"/>
    </location>
</feature>
<evidence type="ECO:0000256" key="1">
    <source>
        <dbReference type="ARBA" id="ARBA00022553"/>
    </source>
</evidence>
<dbReference type="PROSITE" id="PS50297">
    <property type="entry name" value="ANK_REP_REGION"/>
    <property type="match status" value="3"/>
</dbReference>
<evidence type="ECO:0008006" key="9">
    <source>
        <dbReference type="Google" id="ProtNLM"/>
    </source>
</evidence>
<proteinExistence type="predicted"/>
<evidence type="ECO:0000256" key="2">
    <source>
        <dbReference type="ARBA" id="ARBA00022737"/>
    </source>
</evidence>
<dbReference type="PANTHER" id="PTHR24168">
    <property type="entry name" value="KN MOTIF AND ANKYRIN REPEAT DOMAIN-CONTAINING"/>
    <property type="match status" value="1"/>
</dbReference>
<dbReference type="PANTHER" id="PTHR24168:SF24">
    <property type="entry name" value="KN MOTIF AND ANKYRIN REPEAT DOMAIN-CONTAINING PROTEIN 4"/>
    <property type="match status" value="1"/>
</dbReference>
<dbReference type="GO" id="GO:0005737">
    <property type="term" value="C:cytoplasm"/>
    <property type="evidence" value="ECO:0007669"/>
    <property type="project" value="TreeGrafter"/>
</dbReference>
<feature type="repeat" description="ANK" evidence="5">
    <location>
        <begin position="262"/>
        <end position="294"/>
    </location>
</feature>
<evidence type="ECO:0000313" key="8">
    <source>
        <dbReference type="Proteomes" id="UP000694569"/>
    </source>
</evidence>
<dbReference type="GO" id="GO:0005856">
    <property type="term" value="C:cytoskeleton"/>
    <property type="evidence" value="ECO:0007669"/>
    <property type="project" value="TreeGrafter"/>
</dbReference>
<accession>A0A8C5R724</accession>
<dbReference type="GO" id="GO:0030837">
    <property type="term" value="P:negative regulation of actin filament polymerization"/>
    <property type="evidence" value="ECO:0007669"/>
    <property type="project" value="InterPro"/>
</dbReference>
<organism evidence="7 8">
    <name type="scientific">Leptobrachium leishanense</name>
    <name type="common">Leishan spiny toad</name>
    <dbReference type="NCBI Taxonomy" id="445787"/>
    <lineage>
        <taxon>Eukaryota</taxon>
        <taxon>Metazoa</taxon>
        <taxon>Chordata</taxon>
        <taxon>Craniata</taxon>
        <taxon>Vertebrata</taxon>
        <taxon>Euteleostomi</taxon>
        <taxon>Amphibia</taxon>
        <taxon>Batrachia</taxon>
        <taxon>Anura</taxon>
        <taxon>Pelobatoidea</taxon>
        <taxon>Megophryidae</taxon>
        <taxon>Leptobrachium</taxon>
    </lineage>
</organism>
<evidence type="ECO:0000256" key="6">
    <source>
        <dbReference type="SAM" id="MobiDB-lite"/>
    </source>
</evidence>
<keyword evidence="2" id="KW-0677">Repeat</keyword>
<sequence length="370" mass="40277">MEKANEMSPRSSLKSIMKKKSSNSRSGQEAKKNLQFVGVNGGYETTSSEDSSSSEEFCNADGEKAEAPTTAQDEGNDQTDMLPLSQDKLNEEEPVEVPDPNVSDTQQNVQRYTVGETFRRDCQILSSRLAELQDTSDNSLRQTLYTVCQEWFRVSSQKSSSPNLVAAYLEEIRSISPQLLHMVVNIADENGNTALHYSVSHSNFGIVKILLETGVCDVDHQNKAGYTPVMLTPLASAESDEDMEVVLELLSSGNVNLSATQGGQTALMLGVSHGRSDMVKVLLNCGADVNLRDKDGESALMIACQLGNMEMVKLLVARPECDLELTDEAGNSALSLVLDSAHTEIAEFLQAHTGLRRACPSTEMEKEASL</sequence>
<feature type="compositionally biased region" description="Low complexity" evidence="6">
    <location>
        <begin position="44"/>
        <end position="56"/>
    </location>
</feature>
<dbReference type="Proteomes" id="UP000694569">
    <property type="component" value="Unplaced"/>
</dbReference>
<reference evidence="7" key="1">
    <citation type="submission" date="2025-08" db="UniProtKB">
        <authorList>
            <consortium name="Ensembl"/>
        </authorList>
    </citation>
    <scope>IDENTIFICATION</scope>
</reference>
<dbReference type="PRINTS" id="PR01415">
    <property type="entry name" value="ANKYRIN"/>
</dbReference>
<dbReference type="AlphaFoldDB" id="A0A8C5R724"/>
<name>A0A8C5R724_9ANUR</name>
<keyword evidence="3 5" id="KW-0040">ANK repeat</keyword>
<keyword evidence="1" id="KW-0597">Phosphoprotein</keyword>
<dbReference type="GeneTree" id="ENSGT00940000158468"/>
<protein>
    <recommendedName>
        <fullName evidence="9">KN motif and ankyrin repeat domain-containing protein</fullName>
    </recommendedName>
</protein>
<keyword evidence="8" id="KW-1185">Reference proteome</keyword>
<dbReference type="OrthoDB" id="5406014at2759"/>
<feature type="region of interest" description="Disordered" evidence="6">
    <location>
        <begin position="1"/>
        <end position="82"/>
    </location>
</feature>
<evidence type="ECO:0000256" key="4">
    <source>
        <dbReference type="ARBA" id="ARBA00023054"/>
    </source>
</evidence>
<dbReference type="Gene3D" id="1.25.40.20">
    <property type="entry name" value="Ankyrin repeat-containing domain"/>
    <property type="match status" value="1"/>
</dbReference>
<dbReference type="InterPro" id="IPR047184">
    <property type="entry name" value="KANK1-4"/>
</dbReference>
<evidence type="ECO:0000256" key="3">
    <source>
        <dbReference type="ARBA" id="ARBA00023043"/>
    </source>
</evidence>